<evidence type="ECO:0000256" key="8">
    <source>
        <dbReference type="SAM" id="MobiDB-lite"/>
    </source>
</evidence>
<keyword evidence="4" id="KW-1003">Cell membrane</keyword>
<dbReference type="PANTHER" id="PTHR30047">
    <property type="entry name" value="HIGH-AFFINITY CHOLINE TRANSPORT PROTEIN-RELATED"/>
    <property type="match status" value="1"/>
</dbReference>
<evidence type="ECO:0000313" key="10">
    <source>
        <dbReference type="EMBL" id="SJM36185.1"/>
    </source>
</evidence>
<evidence type="ECO:0000256" key="4">
    <source>
        <dbReference type="ARBA" id="ARBA00022475"/>
    </source>
</evidence>
<feature type="transmembrane region" description="Helical" evidence="9">
    <location>
        <begin position="328"/>
        <end position="348"/>
    </location>
</feature>
<dbReference type="PANTHER" id="PTHR30047:SF7">
    <property type="entry name" value="HIGH-AFFINITY CHOLINE TRANSPORT PROTEIN"/>
    <property type="match status" value="1"/>
</dbReference>
<evidence type="ECO:0000256" key="7">
    <source>
        <dbReference type="ARBA" id="ARBA00023136"/>
    </source>
</evidence>
<feature type="transmembrane region" description="Helical" evidence="9">
    <location>
        <begin position="478"/>
        <end position="506"/>
    </location>
</feature>
<feature type="transmembrane region" description="Helical" evidence="9">
    <location>
        <begin position="543"/>
        <end position="566"/>
    </location>
</feature>
<feature type="transmembrane region" description="Helical" evidence="9">
    <location>
        <begin position="155"/>
        <end position="175"/>
    </location>
</feature>
<keyword evidence="7 9" id="KW-0472">Membrane</keyword>
<reference evidence="11" key="1">
    <citation type="submission" date="2017-02" db="EMBL/GenBank/DDBJ databases">
        <authorList>
            <person name="Mornico D."/>
        </authorList>
    </citation>
    <scope>NUCLEOTIDE SEQUENCE [LARGE SCALE GENOMIC DNA]</scope>
</reference>
<feature type="transmembrane region" description="Helical" evidence="9">
    <location>
        <begin position="210"/>
        <end position="228"/>
    </location>
</feature>
<evidence type="ECO:0000256" key="1">
    <source>
        <dbReference type="ARBA" id="ARBA00004651"/>
    </source>
</evidence>
<feature type="transmembrane region" description="Helical" evidence="9">
    <location>
        <begin position="518"/>
        <end position="537"/>
    </location>
</feature>
<accession>A0A1R4ECI9</accession>
<dbReference type="PROSITE" id="PS01303">
    <property type="entry name" value="BCCT"/>
    <property type="match status" value="1"/>
</dbReference>
<keyword evidence="11" id="KW-1185">Reference proteome</keyword>
<feature type="region of interest" description="Disordered" evidence="8">
    <location>
        <begin position="1"/>
        <end position="33"/>
    </location>
</feature>
<keyword evidence="3" id="KW-0813">Transport</keyword>
<comment type="similarity">
    <text evidence="2">Belongs to the BCCT transporter (TC 2.A.15) family.</text>
</comment>
<evidence type="ECO:0000256" key="9">
    <source>
        <dbReference type="SAM" id="Phobius"/>
    </source>
</evidence>
<feature type="compositionally biased region" description="Basic and acidic residues" evidence="8">
    <location>
        <begin position="8"/>
        <end position="19"/>
    </location>
</feature>
<feature type="transmembrane region" description="Helical" evidence="9">
    <location>
        <begin position="296"/>
        <end position="316"/>
    </location>
</feature>
<feature type="compositionally biased region" description="Acidic residues" evidence="8">
    <location>
        <begin position="613"/>
        <end position="632"/>
    </location>
</feature>
<feature type="transmembrane region" description="Helical" evidence="9">
    <location>
        <begin position="391"/>
        <end position="409"/>
    </location>
</feature>
<comment type="subcellular location">
    <subcellularLocation>
        <location evidence="1">Cell membrane</location>
        <topology evidence="1">Multi-pass membrane protein</topology>
    </subcellularLocation>
</comment>
<dbReference type="InterPro" id="IPR018093">
    <property type="entry name" value="BCCT_CS"/>
</dbReference>
<dbReference type="Pfam" id="PF02028">
    <property type="entry name" value="BCCT"/>
    <property type="match status" value="1"/>
</dbReference>
<dbReference type="GO" id="GO:0005886">
    <property type="term" value="C:plasma membrane"/>
    <property type="evidence" value="ECO:0007669"/>
    <property type="project" value="UniProtKB-SubCell"/>
</dbReference>
<dbReference type="STRING" id="1945520.A1019T_00145"/>
<protein>
    <submittedName>
        <fullName evidence="10">Glycine betaine transporter BetL</fullName>
    </submittedName>
</protein>
<feature type="transmembrane region" description="Helical" evidence="9">
    <location>
        <begin position="257"/>
        <end position="276"/>
    </location>
</feature>
<keyword evidence="6 9" id="KW-1133">Transmembrane helix</keyword>
<name>A0A1R4ECI9_9GAMM</name>
<feature type="compositionally biased region" description="Polar residues" evidence="8">
    <location>
        <begin position="20"/>
        <end position="29"/>
    </location>
</feature>
<dbReference type="AlphaFoldDB" id="A0A1R4ECI9"/>
<gene>
    <name evidence="10" type="primary">betL_1</name>
    <name evidence="10" type="ORF">A1019T_00145</name>
</gene>
<feature type="transmembrane region" description="Helical" evidence="9">
    <location>
        <begin position="76"/>
        <end position="95"/>
    </location>
</feature>
<evidence type="ECO:0000256" key="6">
    <source>
        <dbReference type="ARBA" id="ARBA00022989"/>
    </source>
</evidence>
<feature type="transmembrane region" description="Helical" evidence="9">
    <location>
        <begin position="115"/>
        <end position="134"/>
    </location>
</feature>
<dbReference type="Proteomes" id="UP000188169">
    <property type="component" value="Unassembled WGS sequence"/>
</dbReference>
<evidence type="ECO:0000256" key="3">
    <source>
        <dbReference type="ARBA" id="ARBA00022448"/>
    </source>
</evidence>
<feature type="compositionally biased region" description="Basic and acidic residues" evidence="8">
    <location>
        <begin position="633"/>
        <end position="647"/>
    </location>
</feature>
<proteinExistence type="inferred from homology"/>
<evidence type="ECO:0000313" key="11">
    <source>
        <dbReference type="Proteomes" id="UP000188169"/>
    </source>
</evidence>
<dbReference type="GO" id="GO:0022857">
    <property type="term" value="F:transmembrane transporter activity"/>
    <property type="evidence" value="ECO:0007669"/>
    <property type="project" value="InterPro"/>
</dbReference>
<feature type="region of interest" description="Disordered" evidence="8">
    <location>
        <begin position="593"/>
        <end position="647"/>
    </location>
</feature>
<evidence type="ECO:0000256" key="2">
    <source>
        <dbReference type="ARBA" id="ARBA00005658"/>
    </source>
</evidence>
<keyword evidence="5 9" id="KW-0812">Transmembrane</keyword>
<dbReference type="EMBL" id="FUGD01000032">
    <property type="protein sequence ID" value="SJM36185.1"/>
    <property type="molecule type" value="Genomic_DNA"/>
</dbReference>
<evidence type="ECO:0000256" key="5">
    <source>
        <dbReference type="ARBA" id="ARBA00022692"/>
    </source>
</evidence>
<dbReference type="InterPro" id="IPR000060">
    <property type="entry name" value="BCCT_transptr"/>
</dbReference>
<dbReference type="NCBIfam" id="TIGR00842">
    <property type="entry name" value="bcct"/>
    <property type="match status" value="1"/>
</dbReference>
<sequence>MTNSSSKDSSDNTERDVKNNNRSAGYSEQVSKEYLPDFIRTNSKHSRPPRLGTFNAGMQISQRRPDHEPDTRIDKFTFGMVLAILLGICIPLIFYPEKGKAWVGMARDFVTTNFGVAYLAFGVLAMMFVIYIIFSDIGKIKLGRPEDTPEFKDSSWAAMLFCGGIGASILYWGLIEWAYYYQSPPFGIEGGTPDAIRWATTYGIFHWGPVAWAIYLVPAVPIAYFYYVRQTPVLKVSQTLMPLLGEKLAGSNWAKMLDVLFVFGMVGGGATTLGLASPLINEGLYNLFGLPRNITMQLVVLLVTTLIFAYSAYQGLKGGIQKLSNINFYLAVALLLFILVVGPTVFILNTGLEAIGRSITEMPRLMTYVEPFKAFGGFGFDNVTFPQDWTVFYWAWWLVFAPTIGLFIAKISRGRTIQNMVVGSMFYGSLGCAMFMIILGNYGLYLQMTGIVDVIDILNNESATAAIFSILNSLPMSYLVVAVFTFLAIIFTATTFDSISYILASVVQKEVDDEPHRWNRLFWAFTLCLLPAILMFLGDLQTLQTASIVAGAPLIIILSLMMLSLIKAARYDLHYQPDYYLKTIHIEELAESAPWEEGETSEAPEGSVLAQQEEWEEMIRDEEEADAEAASDELDKLEAEKRQDLDK</sequence>
<feature type="transmembrane region" description="Helical" evidence="9">
    <location>
        <begin position="421"/>
        <end position="444"/>
    </location>
</feature>
<organism evidence="10 11">
    <name type="scientific">Psychrobacter pasteurii</name>
    <dbReference type="NCBI Taxonomy" id="1945520"/>
    <lineage>
        <taxon>Bacteria</taxon>
        <taxon>Pseudomonadati</taxon>
        <taxon>Pseudomonadota</taxon>
        <taxon>Gammaproteobacteria</taxon>
        <taxon>Moraxellales</taxon>
        <taxon>Moraxellaceae</taxon>
        <taxon>Psychrobacter</taxon>
    </lineage>
</organism>
<dbReference type="RefSeq" id="WP_244152324.1">
    <property type="nucleotide sequence ID" value="NZ_FUGD01000032.1"/>
</dbReference>